<dbReference type="RefSeq" id="WP_307722965.1">
    <property type="nucleotide sequence ID" value="NZ_BJFL01000063.1"/>
</dbReference>
<accession>A0A4D4JEL1</accession>
<dbReference type="AlphaFoldDB" id="A0A4D4JEL1"/>
<dbReference type="Proteomes" id="UP000298860">
    <property type="component" value="Unassembled WGS sequence"/>
</dbReference>
<evidence type="ECO:0000313" key="2">
    <source>
        <dbReference type="Proteomes" id="UP000298860"/>
    </source>
</evidence>
<name>A0A4D4JEL1_9PSEU</name>
<comment type="caution">
    <text evidence="1">The sequence shown here is derived from an EMBL/GenBank/DDBJ whole genome shotgun (WGS) entry which is preliminary data.</text>
</comment>
<organism evidence="1 2">
    <name type="scientific">Gandjariella thermophila</name>
    <dbReference type="NCBI Taxonomy" id="1931992"/>
    <lineage>
        <taxon>Bacteria</taxon>
        <taxon>Bacillati</taxon>
        <taxon>Actinomycetota</taxon>
        <taxon>Actinomycetes</taxon>
        <taxon>Pseudonocardiales</taxon>
        <taxon>Pseudonocardiaceae</taxon>
        <taxon>Gandjariella</taxon>
    </lineage>
</organism>
<keyword evidence="2" id="KW-1185">Reference proteome</keyword>
<evidence type="ECO:0000313" key="1">
    <source>
        <dbReference type="EMBL" id="GDY33862.1"/>
    </source>
</evidence>
<reference evidence="2" key="1">
    <citation type="submission" date="2019-04" db="EMBL/GenBank/DDBJ databases">
        <title>Draft genome sequence of Pseudonocardiaceae bacterium SL3-2-4.</title>
        <authorList>
            <person name="Ningsih F."/>
            <person name="Yokota A."/>
            <person name="Sakai Y."/>
            <person name="Nanatani K."/>
            <person name="Yabe S."/>
            <person name="Oetari A."/>
            <person name="Sjamsuridzal W."/>
        </authorList>
    </citation>
    <scope>NUCLEOTIDE SEQUENCE [LARGE SCALE GENOMIC DNA]</scope>
    <source>
        <strain evidence="2">SL3-2-4</strain>
    </source>
</reference>
<gene>
    <name evidence="1" type="ORF">GTS_54950</name>
</gene>
<dbReference type="EMBL" id="BJFL01000063">
    <property type="protein sequence ID" value="GDY33862.1"/>
    <property type="molecule type" value="Genomic_DNA"/>
</dbReference>
<protein>
    <submittedName>
        <fullName evidence="1">Uncharacterized protein</fullName>
    </submittedName>
</protein>
<proteinExistence type="predicted"/>
<sequence length="60" mass="6546">MLLTDDDHVALVFPPGEVVMLEPLEAGRLRAVLRDAVFALDNQADRDGYQQAVPAVEARA</sequence>